<dbReference type="Proteomes" id="UP000680185">
    <property type="component" value="Unassembled WGS sequence"/>
</dbReference>
<gene>
    <name evidence="2" type="ORF">J4478_03550</name>
</gene>
<feature type="region of interest" description="Disordered" evidence="1">
    <location>
        <begin position="1"/>
        <end position="20"/>
    </location>
</feature>
<evidence type="ECO:0000313" key="2">
    <source>
        <dbReference type="EMBL" id="MBS3058447.1"/>
    </source>
</evidence>
<sequence length="97" mass="11602">MKVRKRKGKQKLSKGKSRSQEHYLRVKFGLLPDNRPEIYEFFYAYLPKILHRMKEPKVGVKIERLEPLDEKHVNLPLHSREKIRHALVRFSLGVARL</sequence>
<accession>A0A8T4KWC5</accession>
<proteinExistence type="predicted"/>
<evidence type="ECO:0000256" key="1">
    <source>
        <dbReference type="SAM" id="MobiDB-lite"/>
    </source>
</evidence>
<dbReference type="AlphaFoldDB" id="A0A8T4KWC5"/>
<reference evidence="2" key="1">
    <citation type="submission" date="2021-03" db="EMBL/GenBank/DDBJ databases">
        <authorList>
            <person name="Jaffe A."/>
        </authorList>
    </citation>
    <scope>NUCLEOTIDE SEQUENCE</scope>
    <source>
        <strain evidence="2">RIFCSPLOWO2_01_FULL_43_13</strain>
    </source>
</reference>
<evidence type="ECO:0000313" key="3">
    <source>
        <dbReference type="Proteomes" id="UP000680185"/>
    </source>
</evidence>
<organism evidence="2 3">
    <name type="scientific">Candidatus Iainarchaeum sp</name>
    <dbReference type="NCBI Taxonomy" id="3101447"/>
    <lineage>
        <taxon>Archaea</taxon>
        <taxon>Candidatus Iainarchaeota</taxon>
        <taxon>Candidatus Iainarchaeia</taxon>
        <taxon>Candidatus Iainarchaeales</taxon>
        <taxon>Candidatus Iainarchaeaceae</taxon>
        <taxon>Candidatus Iainarchaeum</taxon>
    </lineage>
</organism>
<comment type="caution">
    <text evidence="2">The sequence shown here is derived from an EMBL/GenBank/DDBJ whole genome shotgun (WGS) entry which is preliminary data.</text>
</comment>
<reference evidence="2" key="2">
    <citation type="submission" date="2021-05" db="EMBL/GenBank/DDBJ databases">
        <title>Protein family content uncovers lineage relationships and bacterial pathway maintenance mechanisms in DPANN archaea.</title>
        <authorList>
            <person name="Castelle C.J."/>
            <person name="Meheust R."/>
            <person name="Jaffe A.L."/>
            <person name="Seitz K."/>
            <person name="Gong X."/>
            <person name="Baker B.J."/>
            <person name="Banfield J.F."/>
        </authorList>
    </citation>
    <scope>NUCLEOTIDE SEQUENCE</scope>
    <source>
        <strain evidence="2">RIFCSPLOWO2_01_FULL_43_13</strain>
    </source>
</reference>
<dbReference type="EMBL" id="JAGVWB010000023">
    <property type="protein sequence ID" value="MBS3058447.1"/>
    <property type="molecule type" value="Genomic_DNA"/>
</dbReference>
<feature type="compositionally biased region" description="Basic residues" evidence="1">
    <location>
        <begin position="1"/>
        <end position="17"/>
    </location>
</feature>
<name>A0A8T4KWC5_9ARCH</name>
<protein>
    <submittedName>
        <fullName evidence="2">Uncharacterized protein</fullName>
    </submittedName>
</protein>